<feature type="transmembrane region" description="Helical" evidence="1">
    <location>
        <begin position="42"/>
        <end position="65"/>
    </location>
</feature>
<protein>
    <submittedName>
        <fullName evidence="2">Uncharacterized protein</fullName>
    </submittedName>
</protein>
<evidence type="ECO:0000313" key="2">
    <source>
        <dbReference type="EMBL" id="SCF32449.1"/>
    </source>
</evidence>
<evidence type="ECO:0000313" key="3">
    <source>
        <dbReference type="Proteomes" id="UP000198864"/>
    </source>
</evidence>
<reference evidence="2 3" key="1">
    <citation type="submission" date="2016-06" db="EMBL/GenBank/DDBJ databases">
        <authorList>
            <person name="Kjaerup R.B."/>
            <person name="Dalgaard T.S."/>
            <person name="Juul-Madsen H.R."/>
        </authorList>
    </citation>
    <scope>NUCLEOTIDE SEQUENCE [LARGE SCALE GENOMIC DNA]</scope>
    <source>
        <strain evidence="2 3">DSM 44871</strain>
    </source>
</reference>
<name>A0A1C4ZHW3_9ACTN</name>
<keyword evidence="1" id="KW-1133">Transmembrane helix</keyword>
<evidence type="ECO:0000256" key="1">
    <source>
        <dbReference type="SAM" id="Phobius"/>
    </source>
</evidence>
<accession>A0A1C4ZHW3</accession>
<dbReference type="RefSeq" id="WP_091405835.1">
    <property type="nucleotide sequence ID" value="NZ_FMCR01000006.1"/>
</dbReference>
<dbReference type="EMBL" id="FMCR01000006">
    <property type="protein sequence ID" value="SCF32449.1"/>
    <property type="molecule type" value="Genomic_DNA"/>
</dbReference>
<sequence length="349" mass="36738">MTDLDQRIISTLRERAEGQVDIGQLTSGAVTRGRARRTRRRAAVGGTALGVAAVLGLGVAGGGGLPVEVPWTGAKPAAQADTPAVAPGVPGALARPDLVGKDPGLLHFGFDPAHARYLSWRSAAGLESAQLDLGGSAPVSFYLARSAAVAEEVHLEGARYVPAPADRPYDGQLIRLSLDVEGKDPIWELRWQPLPGLFARLRTEAPTDAALQAARSALRLDEAHRCTAPMRLTALPAGAWSAGCEVTVADLPTALDVSLIVNGRGDRSMEVRLQYPHSIVGDRQEANATAGGRPVYVYPLGEKMELLDVPNAQVTAGWGRPNEGFTAEDAATVLGGVQVAQHLDRPATW</sequence>
<proteinExistence type="predicted"/>
<keyword evidence="1" id="KW-0472">Membrane</keyword>
<dbReference type="AlphaFoldDB" id="A0A1C4ZHW3"/>
<keyword evidence="1" id="KW-0812">Transmembrane</keyword>
<gene>
    <name evidence="2" type="ORF">GA0070561_5351</name>
</gene>
<organism evidence="2 3">
    <name type="scientific">Micromonospora saelicesensis</name>
    <dbReference type="NCBI Taxonomy" id="285676"/>
    <lineage>
        <taxon>Bacteria</taxon>
        <taxon>Bacillati</taxon>
        <taxon>Actinomycetota</taxon>
        <taxon>Actinomycetes</taxon>
        <taxon>Micromonosporales</taxon>
        <taxon>Micromonosporaceae</taxon>
        <taxon>Micromonospora</taxon>
    </lineage>
</organism>
<dbReference type="STRING" id="285676.GA0070561_5351"/>
<dbReference type="Proteomes" id="UP000198864">
    <property type="component" value="Unassembled WGS sequence"/>
</dbReference>